<name>A0A1X3DA00_9NEIS</name>
<evidence type="ECO:0000256" key="1">
    <source>
        <dbReference type="ARBA" id="ARBA00022722"/>
    </source>
</evidence>
<dbReference type="NCBIfam" id="TIGR01450">
    <property type="entry name" value="recC"/>
    <property type="match status" value="1"/>
</dbReference>
<evidence type="ECO:0000313" key="13">
    <source>
        <dbReference type="Proteomes" id="UP000193118"/>
    </source>
</evidence>
<comment type="miscellaneous">
    <text evidence="10">In the RecBCD complex, RecB has a slow 3'-5' helicase, an exonuclease activity and loads RecA onto ssDNA, RecD has a fast 5'-3' helicase activity, while RecC stimulates the ATPase and processivity of the RecB helicase and contributes to recognition of the Chi site.</text>
</comment>
<dbReference type="GeneID" id="94579662"/>
<keyword evidence="13" id="KW-1185">Reference proteome</keyword>
<dbReference type="PANTHER" id="PTHR30591:SF1">
    <property type="entry name" value="RECBCD ENZYME SUBUNIT RECC"/>
    <property type="match status" value="1"/>
</dbReference>
<dbReference type="PIRSF" id="PIRSF000980">
    <property type="entry name" value="RecC"/>
    <property type="match status" value="1"/>
</dbReference>
<keyword evidence="6 10" id="KW-0269">Exonuclease</keyword>
<dbReference type="Gene3D" id="1.10.10.160">
    <property type="match status" value="1"/>
</dbReference>
<comment type="similarity">
    <text evidence="10">Belongs to the RecC family.</text>
</comment>
<dbReference type="GO" id="GO:0008854">
    <property type="term" value="F:exodeoxyribonuclease V activity"/>
    <property type="evidence" value="ECO:0007669"/>
    <property type="project" value="InterPro"/>
</dbReference>
<dbReference type="Pfam" id="PF17946">
    <property type="entry name" value="RecC_C"/>
    <property type="match status" value="1"/>
</dbReference>
<dbReference type="InterPro" id="IPR041500">
    <property type="entry name" value="RecC_C"/>
</dbReference>
<keyword evidence="7 10" id="KW-0067">ATP-binding</keyword>
<dbReference type="GO" id="GO:0005524">
    <property type="term" value="F:ATP binding"/>
    <property type="evidence" value="ECO:0007669"/>
    <property type="project" value="UniProtKB-UniRule"/>
</dbReference>
<dbReference type="HAMAP" id="MF_01486">
    <property type="entry name" value="RecC"/>
    <property type="match status" value="1"/>
</dbReference>
<dbReference type="EMBL" id="MTBO01000016">
    <property type="protein sequence ID" value="OSI16357.1"/>
    <property type="molecule type" value="Genomic_DNA"/>
</dbReference>
<dbReference type="Gene3D" id="3.40.50.10930">
    <property type="match status" value="1"/>
</dbReference>
<evidence type="ECO:0000313" key="12">
    <source>
        <dbReference type="EMBL" id="OSI16357.1"/>
    </source>
</evidence>
<dbReference type="SUPFAM" id="SSF52980">
    <property type="entry name" value="Restriction endonuclease-like"/>
    <property type="match status" value="1"/>
</dbReference>
<dbReference type="Pfam" id="PF04257">
    <property type="entry name" value="Exonuc_V_gamma"/>
    <property type="match status" value="1"/>
</dbReference>
<evidence type="ECO:0000256" key="8">
    <source>
        <dbReference type="ARBA" id="ARBA00023125"/>
    </source>
</evidence>
<dbReference type="Gene3D" id="3.40.50.300">
    <property type="entry name" value="P-loop containing nucleotide triphosphate hydrolases"/>
    <property type="match status" value="2"/>
</dbReference>
<keyword evidence="8 10" id="KW-0238">DNA-binding</keyword>
<evidence type="ECO:0000256" key="9">
    <source>
        <dbReference type="ARBA" id="ARBA00023204"/>
    </source>
</evidence>
<comment type="caution">
    <text evidence="12">The sequence shown here is derived from an EMBL/GenBank/DDBJ whole genome shotgun (WGS) entry which is preliminary data.</text>
</comment>
<gene>
    <name evidence="10" type="primary">recC</name>
    <name evidence="12" type="ORF">BWD09_07395</name>
</gene>
<organism evidence="12 13">
    <name type="scientific">Neisseria dentiae</name>
    <dbReference type="NCBI Taxonomy" id="194197"/>
    <lineage>
        <taxon>Bacteria</taxon>
        <taxon>Pseudomonadati</taxon>
        <taxon>Pseudomonadota</taxon>
        <taxon>Betaproteobacteria</taxon>
        <taxon>Neisseriales</taxon>
        <taxon>Neisseriaceae</taxon>
        <taxon>Neisseria</taxon>
    </lineage>
</organism>
<dbReference type="GO" id="GO:0009338">
    <property type="term" value="C:exodeoxyribonuclease V complex"/>
    <property type="evidence" value="ECO:0007669"/>
    <property type="project" value="InterPro"/>
</dbReference>
<dbReference type="InterPro" id="IPR011335">
    <property type="entry name" value="Restrct_endonuc-II-like"/>
</dbReference>
<dbReference type="GO" id="GO:0003677">
    <property type="term" value="F:DNA binding"/>
    <property type="evidence" value="ECO:0007669"/>
    <property type="project" value="UniProtKB-UniRule"/>
</dbReference>
<evidence type="ECO:0000256" key="3">
    <source>
        <dbReference type="ARBA" id="ARBA00022763"/>
    </source>
</evidence>
<feature type="domain" description="RecC C-terminal" evidence="11">
    <location>
        <begin position="785"/>
        <end position="1002"/>
    </location>
</feature>
<dbReference type="GO" id="GO:0003678">
    <property type="term" value="F:DNA helicase activity"/>
    <property type="evidence" value="ECO:0007669"/>
    <property type="project" value="UniProtKB-UniRule"/>
</dbReference>
<protein>
    <recommendedName>
        <fullName evidence="10">RecBCD enzyme subunit RecC</fullName>
    </recommendedName>
    <alternativeName>
        <fullName evidence="10">Exonuclease V subunit RecC</fullName>
        <shortName evidence="10">ExoV subunit RecC</shortName>
    </alternativeName>
    <alternativeName>
        <fullName evidence="10">Helicase/nuclease RecBCD subunit RecC</fullName>
    </alternativeName>
</protein>
<dbReference type="Proteomes" id="UP000193118">
    <property type="component" value="Unassembled WGS sequence"/>
</dbReference>
<dbReference type="GO" id="GO:0000724">
    <property type="term" value="P:double-strand break repair via homologous recombination"/>
    <property type="evidence" value="ECO:0007669"/>
    <property type="project" value="UniProtKB-UniRule"/>
</dbReference>
<evidence type="ECO:0000256" key="10">
    <source>
        <dbReference type="HAMAP-Rule" id="MF_01486"/>
    </source>
</evidence>
<evidence type="ECO:0000256" key="5">
    <source>
        <dbReference type="ARBA" id="ARBA00022806"/>
    </source>
</evidence>
<evidence type="ECO:0000259" key="11">
    <source>
        <dbReference type="Pfam" id="PF17946"/>
    </source>
</evidence>
<evidence type="ECO:0000256" key="6">
    <source>
        <dbReference type="ARBA" id="ARBA00022839"/>
    </source>
</evidence>
<keyword evidence="2 10" id="KW-0547">Nucleotide-binding</keyword>
<keyword evidence="5 10" id="KW-0347">Helicase</keyword>
<evidence type="ECO:0000256" key="4">
    <source>
        <dbReference type="ARBA" id="ARBA00022801"/>
    </source>
</evidence>
<dbReference type="InterPro" id="IPR013986">
    <property type="entry name" value="DExx_box_DNA_helicase_dom_sf"/>
</dbReference>
<dbReference type="STRING" id="194197.BWD09_07395"/>
<keyword evidence="9 10" id="KW-0234">DNA repair</keyword>
<keyword evidence="4 10" id="KW-0378">Hydrolase</keyword>
<dbReference type="InterPro" id="IPR006697">
    <property type="entry name" value="RecC"/>
</dbReference>
<dbReference type="OrthoDB" id="9762834at2"/>
<dbReference type="InterPro" id="IPR027417">
    <property type="entry name" value="P-loop_NTPase"/>
</dbReference>
<comment type="subunit">
    <text evidence="10">Heterotrimer of RecB, RecC and RecD. All subunits contribute to DNA-binding.</text>
</comment>
<accession>A0A1X3DA00</accession>
<evidence type="ECO:0000256" key="2">
    <source>
        <dbReference type="ARBA" id="ARBA00022741"/>
    </source>
</evidence>
<evidence type="ECO:0000256" key="7">
    <source>
        <dbReference type="ARBA" id="ARBA00022840"/>
    </source>
</evidence>
<dbReference type="AlphaFoldDB" id="A0A1X3DA00"/>
<dbReference type="RefSeq" id="WP_085366056.1">
    <property type="nucleotide sequence ID" value="NZ_CAUJPZ010000019.1"/>
</dbReference>
<keyword evidence="3 10" id="KW-0227">DNA damage</keyword>
<reference evidence="13" key="1">
    <citation type="submission" date="2017-01" db="EMBL/GenBank/DDBJ databases">
        <authorList>
            <person name="Wolfgang W.J."/>
            <person name="Cole J."/>
            <person name="Wroblewski D."/>
            <person name="Mcginnis J."/>
            <person name="Musser K.A."/>
        </authorList>
    </citation>
    <scope>NUCLEOTIDE SEQUENCE [LARGE SCALE GENOMIC DNA]</scope>
    <source>
        <strain evidence="13">DSM 19151</strain>
    </source>
</reference>
<dbReference type="PANTHER" id="PTHR30591">
    <property type="entry name" value="RECBCD ENZYME SUBUNIT RECC"/>
    <property type="match status" value="1"/>
</dbReference>
<dbReference type="SUPFAM" id="SSF52540">
    <property type="entry name" value="P-loop containing nucleoside triphosphate hydrolases"/>
    <property type="match status" value="2"/>
</dbReference>
<proteinExistence type="inferred from homology"/>
<sequence length="1073" mass="120520">MLYLYQSNRLEDLAALFNQVHRLQPPADPLAEEEIVVQSQGMRRYLNAYLARETGVAANLRFSLPAGLAWRLMRELIPGIPALSPFSPEVMRWRLLGLFQSRLFQTASEYQSARDALQSYLGSGGSAAYQLAGQLADIFDQYLVYRPQWIDAWQQGKTLGLGSGENWQAALWRYLDDGSTQTPHRVALWRQLLGALDKSKLPERYCVFGIATMAPMYLQLLQALAEHCDVHIFALNPSSAYWGNVIEAAQVLQQEGDIDLSQAGHPLLASLGKQGRDFFDALAEVPKHEIPVFDDEPFQTAPPTLLRCLQHDIQTLTMPSESCYTADGVENDRSIQIVSAHSPLRELQILKNRLLAVLAEHPEWQPHDIAVLTPNIEPYSPFIEAVFGQEQAGAQALPYSVSDVKISRRQPLFQALSQTLALLESRFEVDLLLPLLENDLVLQRFELSRDDLPLLHDTIAALNVHWGLDNGMRGSSDNLFTWQQGLERLALGWLLPENGNPLWHNISAWHGNPGQTAVLGRFTALVRTLAAAAREWQRPATVAEWAERVRNLLTALTAPGSGDQYAWQQLSQSLARWQQEAALAGFESPLPQHTVIRHIGRFLDSESQAGFLRGGITFCSMVPMRSLPFKVICLLGLNDGDFPRNTKAAAFDLIARHPQKGDRARRDDDRYLFLEAIMSAREILYLSYVGRDIRNNQELAPSALLNELADTLAAMTGRSTRSWHENHIEHHPLQPFSRSYFTGQPRSDGLQSTRRDYAAALNAPATAPAPFFSEPPGEAGNTVQAVSHHEFIRFWKNPVKSWLQHTLNWRAPYRDTAWDAAEPFEPQQAAAIVAEYTAARRSNENFQQTEARLQAESLLPAGELGILWQRKFQAAAKSLDGTLVASPKLPALPYTLELDGTTLSGSLNHLYQHGQIYFLSEKPHSPAHIAILLEHLIFCAVRPSETPNRQTHLLLPAQPETLLEIPQPEALELLRQWLDYYRLGQTRPLPFFARTTLKAAEELAQNKSREEAEKAARGVYYGNQNSKGQRDYTEVALVFGNDETPPIETPLFWNMAEQLLAPLLKYSNHKSAE</sequence>
<keyword evidence="1 10" id="KW-0540">Nuclease</keyword>
<comment type="function">
    <text evidence="10">A helicase/nuclease that prepares dsDNA breaks (DSB) for recombinational DNA repair. Binds to DSBs and unwinds DNA via a highly rapid and processive ATP-dependent bidirectional helicase activity. Unwinds dsDNA until it encounters a Chi (crossover hotspot instigator) sequence from the 3' direction. Cuts ssDNA a few nucleotides 3' to the Chi site. The properties and activities of the enzyme are changed at Chi. The Chi-altered holoenzyme produces a long 3'-ssDNA overhang and facilitates RecA-binding to the ssDNA for homologous DNA recombination and repair. Holoenzyme degrades any linearized DNA that is unable to undergo homologous recombination. In the holoenzyme this subunit recognizes the wild-type Chi sequence, and when added to isolated RecB increases its ATP-dependent helicase processivity.</text>
</comment>